<dbReference type="SMART" id="SM00062">
    <property type="entry name" value="PBPb"/>
    <property type="match status" value="1"/>
</dbReference>
<evidence type="ECO:0000256" key="3">
    <source>
        <dbReference type="ARBA" id="ARBA00022729"/>
    </source>
</evidence>
<reference evidence="7" key="2">
    <citation type="journal article" date="2021" name="PeerJ">
        <title>Extensive microbial diversity within the chicken gut microbiome revealed by metagenomics and culture.</title>
        <authorList>
            <person name="Gilroy R."/>
            <person name="Ravi A."/>
            <person name="Getino M."/>
            <person name="Pursley I."/>
            <person name="Horton D.L."/>
            <person name="Alikhan N.F."/>
            <person name="Baker D."/>
            <person name="Gharbi K."/>
            <person name="Hall N."/>
            <person name="Watson M."/>
            <person name="Adriaenssens E.M."/>
            <person name="Foster-Nyarko E."/>
            <person name="Jarju S."/>
            <person name="Secka A."/>
            <person name="Antonio M."/>
            <person name="Oren A."/>
            <person name="Chaudhuri R.R."/>
            <person name="La Ragione R."/>
            <person name="Hildebrand F."/>
            <person name="Pallen M.J."/>
        </authorList>
    </citation>
    <scope>NUCLEOTIDE SEQUENCE</scope>
    <source>
        <strain evidence="7">10406</strain>
    </source>
</reference>
<dbReference type="PANTHER" id="PTHR35936:SF17">
    <property type="entry name" value="ARGININE-BINDING EXTRACELLULAR PROTEIN ARTP"/>
    <property type="match status" value="1"/>
</dbReference>
<dbReference type="AlphaFoldDB" id="A0A9D1SW07"/>
<comment type="caution">
    <text evidence="7">The sequence shown here is derived from an EMBL/GenBank/DDBJ whole genome shotgun (WGS) entry which is preliminary data.</text>
</comment>
<protein>
    <submittedName>
        <fullName evidence="7">Transporter substrate-binding domain-containing protein</fullName>
    </submittedName>
</protein>
<evidence type="ECO:0000259" key="6">
    <source>
        <dbReference type="SMART" id="SM00062"/>
    </source>
</evidence>
<evidence type="ECO:0000256" key="1">
    <source>
        <dbReference type="ARBA" id="ARBA00004196"/>
    </source>
</evidence>
<reference evidence="7" key="1">
    <citation type="submission" date="2020-10" db="EMBL/GenBank/DDBJ databases">
        <authorList>
            <person name="Gilroy R."/>
        </authorList>
    </citation>
    <scope>NUCLEOTIDE SEQUENCE</scope>
    <source>
        <strain evidence="7">10406</strain>
    </source>
</reference>
<dbReference type="SUPFAM" id="SSF53850">
    <property type="entry name" value="Periplasmic binding protein-like II"/>
    <property type="match status" value="1"/>
</dbReference>
<dbReference type="PROSITE" id="PS01039">
    <property type="entry name" value="SBP_BACTERIAL_3"/>
    <property type="match status" value="1"/>
</dbReference>
<feature type="domain" description="Solute-binding protein family 3/N-terminal" evidence="6">
    <location>
        <begin position="43"/>
        <end position="275"/>
    </location>
</feature>
<dbReference type="EMBL" id="DVOE01000046">
    <property type="protein sequence ID" value="HIU98809.1"/>
    <property type="molecule type" value="Genomic_DNA"/>
</dbReference>
<dbReference type="Gene3D" id="3.40.190.10">
    <property type="entry name" value="Periplasmic binding protein-like II"/>
    <property type="match status" value="2"/>
</dbReference>
<comment type="similarity">
    <text evidence="2 4">Belongs to the bacterial solute-binding protein 3 family.</text>
</comment>
<evidence type="ECO:0000256" key="5">
    <source>
        <dbReference type="SAM" id="SignalP"/>
    </source>
</evidence>
<organism evidence="7 8">
    <name type="scientific">Candidatus Limadaptatus stercoripullorum</name>
    <dbReference type="NCBI Taxonomy" id="2840846"/>
    <lineage>
        <taxon>Bacteria</taxon>
        <taxon>Bacillati</taxon>
        <taxon>Bacillota</taxon>
        <taxon>Clostridia</taxon>
        <taxon>Eubacteriales</taxon>
        <taxon>Candidatus Limadaptatus</taxon>
    </lineage>
</organism>
<dbReference type="PROSITE" id="PS51257">
    <property type="entry name" value="PROKAR_LIPOPROTEIN"/>
    <property type="match status" value="1"/>
</dbReference>
<dbReference type="InterPro" id="IPR001638">
    <property type="entry name" value="Solute-binding_3/MltF_N"/>
</dbReference>
<dbReference type="PANTHER" id="PTHR35936">
    <property type="entry name" value="MEMBRANE-BOUND LYTIC MUREIN TRANSGLYCOSYLASE F"/>
    <property type="match status" value="1"/>
</dbReference>
<sequence>MKKFAKVIIAVLALVCLVGACFALVACDPDKEEGNDAPQYDGKLIVATNAAFPPFEMVDENGNYVGIDMDIAREIGKIINYEVEIKDMEFDSVITSIETGVATIGMAGLTVNAERLEQVDFCDPYFEASQVVIAKKGSAIAAATDEDALISALEGKKIGFQIGTVGEYYVRGDEGWGFPGIANAEPTSFQNGAAAVLALNNGQIDAIVIDKAPAQQFVANNSDLVALVNIPLTVEEYAFAVANGDTKTKELVNHAMEILKLKGTFDEIVAKYYQG</sequence>
<gene>
    <name evidence="7" type="ORF">IAC73_03080</name>
</gene>
<evidence type="ECO:0000256" key="2">
    <source>
        <dbReference type="ARBA" id="ARBA00010333"/>
    </source>
</evidence>
<feature type="signal peptide" evidence="5">
    <location>
        <begin position="1"/>
        <end position="26"/>
    </location>
</feature>
<evidence type="ECO:0000313" key="8">
    <source>
        <dbReference type="Proteomes" id="UP000886857"/>
    </source>
</evidence>
<evidence type="ECO:0000256" key="4">
    <source>
        <dbReference type="RuleBase" id="RU003744"/>
    </source>
</evidence>
<dbReference type="Proteomes" id="UP000886857">
    <property type="component" value="Unassembled WGS sequence"/>
</dbReference>
<accession>A0A9D1SW07</accession>
<feature type="chain" id="PRO_5039401058" evidence="5">
    <location>
        <begin position="27"/>
        <end position="275"/>
    </location>
</feature>
<keyword evidence="3 5" id="KW-0732">Signal</keyword>
<proteinExistence type="inferred from homology"/>
<comment type="subcellular location">
    <subcellularLocation>
        <location evidence="1">Cell envelope</location>
    </subcellularLocation>
</comment>
<name>A0A9D1SW07_9FIRM</name>
<dbReference type="InterPro" id="IPR018313">
    <property type="entry name" value="SBP_3_CS"/>
</dbReference>
<evidence type="ECO:0000313" key="7">
    <source>
        <dbReference type="EMBL" id="HIU98809.1"/>
    </source>
</evidence>
<dbReference type="GO" id="GO:0030313">
    <property type="term" value="C:cell envelope"/>
    <property type="evidence" value="ECO:0007669"/>
    <property type="project" value="UniProtKB-SubCell"/>
</dbReference>
<dbReference type="Pfam" id="PF00497">
    <property type="entry name" value="SBP_bac_3"/>
    <property type="match status" value="1"/>
</dbReference>